<accession>A0A444ESF5</accession>
<dbReference type="PANTHER" id="PTHR13275:SF4">
    <property type="entry name" value="VACUOLAR PROTEIN SORTING-ASSOCIATED PROTEIN 72 HOMOLOG"/>
    <property type="match status" value="1"/>
</dbReference>
<sequence length="153" mass="18079">MKFTFLRMSKLLDNAIEQDEIFWNQDALKEEENDENYEEEVEVADEFDSDFNEDVRHTGPYRQTEIWLVRYEIMNLRNLERVLAREEEVKKKAVVHKAVYDGPQIRFTSRNGESYLEFIKGASFQSEIRTSSVPYPKKSFCVITGLPAKYAYS</sequence>
<protein>
    <submittedName>
        <fullName evidence="1">Uncharacterized protein</fullName>
    </submittedName>
</protein>
<dbReference type="EMBL" id="AMZH03006815">
    <property type="protein sequence ID" value="RRT62876.1"/>
    <property type="molecule type" value="Genomic_DNA"/>
</dbReference>
<evidence type="ECO:0000313" key="1">
    <source>
        <dbReference type="EMBL" id="RRT62876.1"/>
    </source>
</evidence>
<dbReference type="GO" id="GO:0005634">
    <property type="term" value="C:nucleus"/>
    <property type="evidence" value="ECO:0007669"/>
    <property type="project" value="TreeGrafter"/>
</dbReference>
<organism evidence="1 2">
    <name type="scientific">Ensete ventricosum</name>
    <name type="common">Abyssinian banana</name>
    <name type="synonym">Musa ensete</name>
    <dbReference type="NCBI Taxonomy" id="4639"/>
    <lineage>
        <taxon>Eukaryota</taxon>
        <taxon>Viridiplantae</taxon>
        <taxon>Streptophyta</taxon>
        <taxon>Embryophyta</taxon>
        <taxon>Tracheophyta</taxon>
        <taxon>Spermatophyta</taxon>
        <taxon>Magnoliopsida</taxon>
        <taxon>Liliopsida</taxon>
        <taxon>Zingiberales</taxon>
        <taxon>Musaceae</taxon>
        <taxon>Ensete</taxon>
    </lineage>
</organism>
<dbReference type="PANTHER" id="PTHR13275">
    <property type="entry name" value="YL-1 PROTEIN TRANSCRIPTION FACTOR-LIKE 1"/>
    <property type="match status" value="1"/>
</dbReference>
<name>A0A444ESF5_ENSVE</name>
<dbReference type="AlphaFoldDB" id="A0A444ESF5"/>
<gene>
    <name evidence="1" type="ORF">B296_00035080</name>
</gene>
<proteinExistence type="predicted"/>
<evidence type="ECO:0000313" key="2">
    <source>
        <dbReference type="Proteomes" id="UP000287651"/>
    </source>
</evidence>
<comment type="caution">
    <text evidence="1">The sequence shown here is derived from an EMBL/GenBank/DDBJ whole genome shotgun (WGS) entry which is preliminary data.</text>
</comment>
<dbReference type="Proteomes" id="UP000287651">
    <property type="component" value="Unassembled WGS sequence"/>
</dbReference>
<reference evidence="1 2" key="1">
    <citation type="journal article" date="2014" name="Agronomy (Basel)">
        <title>A Draft Genome Sequence for Ensete ventricosum, the Drought-Tolerant Tree Against Hunger.</title>
        <authorList>
            <person name="Harrison J."/>
            <person name="Moore K.A."/>
            <person name="Paszkiewicz K."/>
            <person name="Jones T."/>
            <person name="Grant M."/>
            <person name="Ambacheew D."/>
            <person name="Muzemil S."/>
            <person name="Studholme D.J."/>
        </authorList>
    </citation>
    <scope>NUCLEOTIDE SEQUENCE [LARGE SCALE GENOMIC DNA]</scope>
</reference>